<dbReference type="Proteomes" id="UP000219353">
    <property type="component" value="Unassembled WGS sequence"/>
</dbReference>
<dbReference type="EMBL" id="OBEB01000001">
    <property type="protein sequence ID" value="SNY45948.1"/>
    <property type="molecule type" value="Genomic_DNA"/>
</dbReference>
<proteinExistence type="predicted"/>
<dbReference type="OrthoDB" id="7631282at2"/>
<dbReference type="Gene3D" id="3.10.450.50">
    <property type="match status" value="1"/>
</dbReference>
<gene>
    <name evidence="2" type="ORF">SAMN06297280_1001</name>
</gene>
<protein>
    <recommendedName>
        <fullName evidence="1">DUF4440 domain-containing protein</fullName>
    </recommendedName>
</protein>
<dbReference type="InterPro" id="IPR032710">
    <property type="entry name" value="NTF2-like_dom_sf"/>
</dbReference>
<reference evidence="3" key="1">
    <citation type="submission" date="2017-09" db="EMBL/GenBank/DDBJ databases">
        <authorList>
            <person name="Varghese N."/>
            <person name="Submissions S."/>
        </authorList>
    </citation>
    <scope>NUCLEOTIDE SEQUENCE [LARGE SCALE GENOMIC DNA]</scope>
    <source>
        <strain evidence="3">CGMCC 1.12461</strain>
    </source>
</reference>
<dbReference type="Pfam" id="PF14534">
    <property type="entry name" value="DUF4440"/>
    <property type="match status" value="1"/>
</dbReference>
<dbReference type="AlphaFoldDB" id="A0A285ID85"/>
<evidence type="ECO:0000313" key="3">
    <source>
        <dbReference type="Proteomes" id="UP000219353"/>
    </source>
</evidence>
<dbReference type="SUPFAM" id="SSF54427">
    <property type="entry name" value="NTF2-like"/>
    <property type="match status" value="1"/>
</dbReference>
<sequence length="171" mass="19892">MKNINLIFLTVILVGCAQQEEKTETILTSSIQEQLQITAEDRLAIKNIIDIHSKSGNFKEREKIWSEDGRWLQAFGRVFRGKDTITSFEKRLHSNAGYAASFVSVRRDPEIKFLRPDVVVVHQYHEREGQVINEVVTPTRRINTTYIITKENGTWLLRDKVTMDERERSTN</sequence>
<accession>A0A285ID85</accession>
<evidence type="ECO:0000259" key="1">
    <source>
        <dbReference type="Pfam" id="PF14534"/>
    </source>
</evidence>
<organism evidence="2 3">
    <name type="scientific">Arsukibacterium tuosuense</name>
    <dbReference type="NCBI Taxonomy" id="1323745"/>
    <lineage>
        <taxon>Bacteria</taxon>
        <taxon>Pseudomonadati</taxon>
        <taxon>Pseudomonadota</taxon>
        <taxon>Gammaproteobacteria</taxon>
        <taxon>Chromatiales</taxon>
        <taxon>Chromatiaceae</taxon>
        <taxon>Arsukibacterium</taxon>
    </lineage>
</organism>
<feature type="domain" description="DUF4440" evidence="1">
    <location>
        <begin position="55"/>
        <end position="157"/>
    </location>
</feature>
<dbReference type="PROSITE" id="PS51257">
    <property type="entry name" value="PROKAR_LIPOPROTEIN"/>
    <property type="match status" value="1"/>
</dbReference>
<evidence type="ECO:0000313" key="2">
    <source>
        <dbReference type="EMBL" id="SNY45948.1"/>
    </source>
</evidence>
<name>A0A285ID85_9GAMM</name>
<dbReference type="RefSeq" id="WP_097110202.1">
    <property type="nucleotide sequence ID" value="NZ_OBEB01000001.1"/>
</dbReference>
<dbReference type="InterPro" id="IPR027843">
    <property type="entry name" value="DUF4440"/>
</dbReference>
<keyword evidence="3" id="KW-1185">Reference proteome</keyword>